<accession>A0A3M7PNZ9</accession>
<comment type="caution">
    <text evidence="1">The sequence shown here is derived from an EMBL/GenBank/DDBJ whole genome shotgun (WGS) entry which is preliminary data.</text>
</comment>
<organism evidence="1 2">
    <name type="scientific">Brachionus plicatilis</name>
    <name type="common">Marine rotifer</name>
    <name type="synonym">Brachionus muelleri</name>
    <dbReference type="NCBI Taxonomy" id="10195"/>
    <lineage>
        <taxon>Eukaryota</taxon>
        <taxon>Metazoa</taxon>
        <taxon>Spiralia</taxon>
        <taxon>Gnathifera</taxon>
        <taxon>Rotifera</taxon>
        <taxon>Eurotatoria</taxon>
        <taxon>Monogononta</taxon>
        <taxon>Pseudotrocha</taxon>
        <taxon>Ploima</taxon>
        <taxon>Brachionidae</taxon>
        <taxon>Brachionus</taxon>
    </lineage>
</organism>
<gene>
    <name evidence="1" type="ORF">BpHYR1_003094</name>
</gene>
<sequence>MNSKKFILFGRFKKFCQMTRTEKMSKSNQTQQHRNLKYSVYVDDQLDELTSNLDRPLLLANLLSINLNYSFYSFEAKYDLMIRIISVGKRNGGGISDVIFKNNGSKTLILQPNFLKKHLIFEFYFDFHFKILPHFIKKEIKFFLTKNLIFLPQAFWSDFTES</sequence>
<evidence type="ECO:0000313" key="1">
    <source>
        <dbReference type="EMBL" id="RNA00856.1"/>
    </source>
</evidence>
<dbReference type="Proteomes" id="UP000276133">
    <property type="component" value="Unassembled WGS sequence"/>
</dbReference>
<proteinExistence type="predicted"/>
<dbReference type="EMBL" id="REGN01009583">
    <property type="protein sequence ID" value="RNA00856.1"/>
    <property type="molecule type" value="Genomic_DNA"/>
</dbReference>
<evidence type="ECO:0000313" key="2">
    <source>
        <dbReference type="Proteomes" id="UP000276133"/>
    </source>
</evidence>
<dbReference type="AlphaFoldDB" id="A0A3M7PNZ9"/>
<name>A0A3M7PNZ9_BRAPC</name>
<keyword evidence="2" id="KW-1185">Reference proteome</keyword>
<reference evidence="1 2" key="1">
    <citation type="journal article" date="2018" name="Sci. Rep.">
        <title>Genomic signatures of local adaptation to the degree of environmental predictability in rotifers.</title>
        <authorList>
            <person name="Franch-Gras L."/>
            <person name="Hahn C."/>
            <person name="Garcia-Roger E.M."/>
            <person name="Carmona M.J."/>
            <person name="Serra M."/>
            <person name="Gomez A."/>
        </authorList>
    </citation>
    <scope>NUCLEOTIDE SEQUENCE [LARGE SCALE GENOMIC DNA]</scope>
    <source>
        <strain evidence="1">HYR1</strain>
    </source>
</reference>
<protein>
    <submittedName>
        <fullName evidence="1">Uncharacterized protein</fullName>
    </submittedName>
</protein>